<evidence type="ECO:0000256" key="8">
    <source>
        <dbReference type="SAM" id="MobiDB-lite"/>
    </source>
</evidence>
<keyword evidence="7" id="KW-0472">Membrane</keyword>
<dbReference type="PATRIC" id="fig|29311.18.peg.1667"/>
<dbReference type="InterPro" id="IPR003018">
    <property type="entry name" value="GAF"/>
</dbReference>
<evidence type="ECO:0000256" key="1">
    <source>
        <dbReference type="ARBA" id="ARBA00004651"/>
    </source>
</evidence>
<organism evidence="11 12">
    <name type="scientific">Mycobacterium haemophilum</name>
    <dbReference type="NCBI Taxonomy" id="29311"/>
    <lineage>
        <taxon>Bacteria</taxon>
        <taxon>Bacillati</taxon>
        <taxon>Actinomycetota</taxon>
        <taxon>Actinomycetes</taxon>
        <taxon>Mycobacteriales</taxon>
        <taxon>Mycobacteriaceae</taxon>
        <taxon>Mycobacterium</taxon>
    </lineage>
</organism>
<evidence type="ECO:0008006" key="13">
    <source>
        <dbReference type="Google" id="ProtNLM"/>
    </source>
</evidence>
<dbReference type="InterPro" id="IPR008984">
    <property type="entry name" value="SMAD_FHA_dom_sf"/>
</dbReference>
<comment type="caution">
    <text evidence="11">The sequence shown here is derived from an EMBL/GenBank/DDBJ whole genome shotgun (WGS) entry which is preliminary data.</text>
</comment>
<evidence type="ECO:0000259" key="9">
    <source>
        <dbReference type="PROSITE" id="PS50006"/>
    </source>
</evidence>
<dbReference type="Proteomes" id="UP000036334">
    <property type="component" value="Unassembled WGS sequence"/>
</dbReference>
<comment type="similarity">
    <text evidence="2">Belongs to the adenylyl cyclase class-3 family.</text>
</comment>
<gene>
    <name evidence="11" type="ORF">ABH38_16405</name>
</gene>
<evidence type="ECO:0000259" key="10">
    <source>
        <dbReference type="PROSITE" id="PS50125"/>
    </source>
</evidence>
<dbReference type="PANTHER" id="PTHR43081">
    <property type="entry name" value="ADENYLATE CYCLASE, TERMINAL-DIFFERENTIATION SPECIFIC-RELATED"/>
    <property type="match status" value="1"/>
</dbReference>
<dbReference type="Pfam" id="PF00211">
    <property type="entry name" value="Guanylate_cyc"/>
    <property type="match status" value="1"/>
</dbReference>
<dbReference type="InterPro" id="IPR000253">
    <property type="entry name" value="FHA_dom"/>
</dbReference>
<dbReference type="Gene3D" id="2.60.200.20">
    <property type="match status" value="1"/>
</dbReference>
<dbReference type="Gene3D" id="3.30.70.1230">
    <property type="entry name" value="Nucleotide cyclase"/>
    <property type="match status" value="1"/>
</dbReference>
<evidence type="ECO:0000256" key="7">
    <source>
        <dbReference type="ARBA" id="ARBA00023136"/>
    </source>
</evidence>
<dbReference type="SMART" id="SM00240">
    <property type="entry name" value="FHA"/>
    <property type="match status" value="1"/>
</dbReference>
<evidence type="ECO:0000256" key="2">
    <source>
        <dbReference type="ARBA" id="ARBA00005381"/>
    </source>
</evidence>
<dbReference type="STRING" id="1202450.B586_14070"/>
<feature type="domain" description="Guanylate cyclase" evidence="10">
    <location>
        <begin position="335"/>
        <end position="467"/>
    </location>
</feature>
<dbReference type="SUPFAM" id="SSF55073">
    <property type="entry name" value="Nucleotide cyclase"/>
    <property type="match status" value="1"/>
</dbReference>
<keyword evidence="4" id="KW-0597">Phosphoprotein</keyword>
<dbReference type="PANTHER" id="PTHR43081:SF1">
    <property type="entry name" value="ADENYLATE CYCLASE, TERMINAL-DIFFERENTIATION SPECIFIC"/>
    <property type="match status" value="1"/>
</dbReference>
<dbReference type="SMART" id="SM00065">
    <property type="entry name" value="GAF"/>
    <property type="match status" value="1"/>
</dbReference>
<dbReference type="SMART" id="SM00044">
    <property type="entry name" value="CYCc"/>
    <property type="match status" value="1"/>
</dbReference>
<dbReference type="InterPro" id="IPR050697">
    <property type="entry name" value="Adenylyl/Guanylyl_Cyclase_3/4"/>
</dbReference>
<feature type="region of interest" description="Disordered" evidence="8">
    <location>
        <begin position="529"/>
        <end position="549"/>
    </location>
</feature>
<protein>
    <recommendedName>
        <fullName evidence="13">Adenylate cyclase</fullName>
    </recommendedName>
</protein>
<dbReference type="Pfam" id="PF13492">
    <property type="entry name" value="GAF_3"/>
    <property type="match status" value="1"/>
</dbReference>
<dbReference type="RefSeq" id="WP_047315988.1">
    <property type="nucleotide sequence ID" value="NZ_LDPQ01000019.1"/>
</dbReference>
<keyword evidence="12" id="KW-1185">Reference proteome</keyword>
<dbReference type="InterPro" id="IPR029787">
    <property type="entry name" value="Nucleotide_cyclase"/>
</dbReference>
<dbReference type="AlphaFoldDB" id="A0A0I9UWH7"/>
<evidence type="ECO:0000256" key="6">
    <source>
        <dbReference type="ARBA" id="ARBA00022989"/>
    </source>
</evidence>
<dbReference type="SUPFAM" id="SSF55781">
    <property type="entry name" value="GAF domain-like"/>
    <property type="match status" value="1"/>
</dbReference>
<evidence type="ECO:0000313" key="11">
    <source>
        <dbReference type="EMBL" id="KLO35273.1"/>
    </source>
</evidence>
<dbReference type="FunFam" id="3.30.70.1230:FF:000016">
    <property type="entry name" value="Adenylate/guanylate cyclase domain-containing protein"/>
    <property type="match status" value="1"/>
</dbReference>
<evidence type="ECO:0000313" key="12">
    <source>
        <dbReference type="Proteomes" id="UP000036334"/>
    </source>
</evidence>
<comment type="subcellular location">
    <subcellularLocation>
        <location evidence="1">Cell membrane</location>
        <topology evidence="1">Multi-pass membrane protein</topology>
    </subcellularLocation>
</comment>
<dbReference type="PROSITE" id="PS50125">
    <property type="entry name" value="GUANYLATE_CYCLASE_2"/>
    <property type="match status" value="1"/>
</dbReference>
<dbReference type="SUPFAM" id="SSF49879">
    <property type="entry name" value="SMAD/FHA domain"/>
    <property type="match status" value="1"/>
</dbReference>
<dbReference type="GO" id="GO:0006171">
    <property type="term" value="P:cAMP biosynthetic process"/>
    <property type="evidence" value="ECO:0007669"/>
    <property type="project" value="TreeGrafter"/>
</dbReference>
<dbReference type="Gene3D" id="3.30.450.40">
    <property type="match status" value="1"/>
</dbReference>
<dbReference type="InterPro" id="IPR029016">
    <property type="entry name" value="GAF-like_dom_sf"/>
</dbReference>
<sequence length="549" mass="60594">MLPARSGIYPEDSVAKLIILRGEQQHVFALNDPTSVGRGPDNVLWLDDPGLSRRHCEFRRSGPNWLLRDLGSFNGSFVNSLLVTEHTLRSGDRIQLGSTVLYFAPDDGPPSPAPLTSSPDDDEVQLVTSHKVRRLTALIEITKALNSELDKATILETIVDKGVELIKAERGFLILVHDGELEFRVARNREKTDIQNPSKLISRSVLDSVMKTGEPMLTTDAQTALRGSLSITALEVRSLICVPLRLKDRILGAFYVDSKVVEAKFNEESQNLLHAFADQAAIAIENARLFDEVAESREAEKSVRQVFQKYVPADIVREALKIKDGGRLSSKLTATVLFSDIRGFTSISEKMPPESVVGFLNDYLQRMVDIVFDEGGIVDKFIGDAVMAVFGAPVPKADDATRAVRAAMRMIEEIDRFNDEQRTKGGVEIDVGIGLHTGPLIAGNIGSDRKMEYTVIGDTVNAAKRVEALNPEMKTHILITRECFEATGAAFAVRELPRVQVKGKEQPLQLYEVLGEATVSPATEIMPYSGARESDTVRLPQKPRADRHQ</sequence>
<keyword evidence="6" id="KW-1133">Transmembrane helix</keyword>
<accession>A0A0I9UWH7</accession>
<name>A0A0I9UWH7_9MYCO</name>
<dbReference type="EMBL" id="LDPR01000016">
    <property type="protein sequence ID" value="KLO35273.1"/>
    <property type="molecule type" value="Genomic_DNA"/>
</dbReference>
<dbReference type="CDD" id="cd00060">
    <property type="entry name" value="FHA"/>
    <property type="match status" value="1"/>
</dbReference>
<reference evidence="11 12" key="1">
    <citation type="submission" date="2015-05" db="EMBL/GenBank/DDBJ databases">
        <title>Genome sequence of Mycobacterium haemophilum.</title>
        <authorList>
            <person name="Greninger A.L."/>
            <person name="Cunningham G."/>
            <person name="Miller S."/>
        </authorList>
    </citation>
    <scope>NUCLEOTIDE SEQUENCE [LARGE SCALE GENOMIC DNA]</scope>
    <source>
        <strain evidence="12">UC1</strain>
    </source>
</reference>
<dbReference type="GO" id="GO:0004016">
    <property type="term" value="F:adenylate cyclase activity"/>
    <property type="evidence" value="ECO:0007669"/>
    <property type="project" value="UniProtKB-ARBA"/>
</dbReference>
<keyword evidence="5" id="KW-0812">Transmembrane</keyword>
<feature type="domain" description="FHA" evidence="9">
    <location>
        <begin position="34"/>
        <end position="83"/>
    </location>
</feature>
<keyword evidence="3" id="KW-1003">Cell membrane</keyword>
<evidence type="ECO:0000256" key="4">
    <source>
        <dbReference type="ARBA" id="ARBA00022553"/>
    </source>
</evidence>
<dbReference type="GO" id="GO:0035556">
    <property type="term" value="P:intracellular signal transduction"/>
    <property type="evidence" value="ECO:0007669"/>
    <property type="project" value="InterPro"/>
</dbReference>
<evidence type="ECO:0000256" key="3">
    <source>
        <dbReference type="ARBA" id="ARBA00022475"/>
    </source>
</evidence>
<dbReference type="Pfam" id="PF00498">
    <property type="entry name" value="FHA"/>
    <property type="match status" value="1"/>
</dbReference>
<dbReference type="InterPro" id="IPR001054">
    <property type="entry name" value="A/G_cyclase"/>
</dbReference>
<dbReference type="CDD" id="cd07302">
    <property type="entry name" value="CHD"/>
    <property type="match status" value="1"/>
</dbReference>
<evidence type="ECO:0000256" key="5">
    <source>
        <dbReference type="ARBA" id="ARBA00022692"/>
    </source>
</evidence>
<dbReference type="PROSITE" id="PS50006">
    <property type="entry name" value="FHA_DOMAIN"/>
    <property type="match status" value="1"/>
</dbReference>
<proteinExistence type="inferred from homology"/>
<dbReference type="GO" id="GO:0005886">
    <property type="term" value="C:plasma membrane"/>
    <property type="evidence" value="ECO:0007669"/>
    <property type="project" value="UniProtKB-SubCell"/>
</dbReference>